<evidence type="ECO:0000313" key="1">
    <source>
        <dbReference type="EMBL" id="MYM91125.1"/>
    </source>
</evidence>
<dbReference type="RefSeq" id="WP_161099812.1">
    <property type="nucleotide sequence ID" value="NZ_WWCW01000168.1"/>
</dbReference>
<proteinExistence type="predicted"/>
<name>A0A845GCL8_9BURK</name>
<dbReference type="Proteomes" id="UP000470302">
    <property type="component" value="Unassembled WGS sequence"/>
</dbReference>
<organism evidence="1 2">
    <name type="scientific">Duganella vulcania</name>
    <dbReference type="NCBI Taxonomy" id="2692166"/>
    <lineage>
        <taxon>Bacteria</taxon>
        <taxon>Pseudomonadati</taxon>
        <taxon>Pseudomonadota</taxon>
        <taxon>Betaproteobacteria</taxon>
        <taxon>Burkholderiales</taxon>
        <taxon>Oxalobacteraceae</taxon>
        <taxon>Telluria group</taxon>
        <taxon>Duganella</taxon>
    </lineage>
</organism>
<evidence type="ECO:0008006" key="3">
    <source>
        <dbReference type="Google" id="ProtNLM"/>
    </source>
</evidence>
<accession>A0A845GCL8</accession>
<evidence type="ECO:0000313" key="2">
    <source>
        <dbReference type="Proteomes" id="UP000470302"/>
    </source>
</evidence>
<dbReference type="Pfam" id="PF09720">
    <property type="entry name" value="Unstab_antitox"/>
    <property type="match status" value="1"/>
</dbReference>
<dbReference type="AlphaFoldDB" id="A0A845GCL8"/>
<dbReference type="NCBIfam" id="TIGR02574">
    <property type="entry name" value="stabl_TIGR02574"/>
    <property type="match status" value="1"/>
</dbReference>
<sequence length="74" mass="8170">MNAALKTLVAEALKLDTHERMEFVQVLLASLHEGAELDEAWTAEIAQRIADIESGIEQTIPMAQALAQVRNNLK</sequence>
<gene>
    <name evidence="1" type="ORF">GTP91_28620</name>
</gene>
<dbReference type="EMBL" id="WWCW01000168">
    <property type="protein sequence ID" value="MYM91125.1"/>
    <property type="molecule type" value="Genomic_DNA"/>
</dbReference>
<comment type="caution">
    <text evidence="1">The sequence shown here is derived from an EMBL/GenBank/DDBJ whole genome shotgun (WGS) entry which is preliminary data.</text>
</comment>
<dbReference type="InterPro" id="IPR013406">
    <property type="entry name" value="CHP02574_addiction_mod"/>
</dbReference>
<protein>
    <recommendedName>
        <fullName evidence="3">Addiction module antitoxin RelB</fullName>
    </recommendedName>
</protein>
<reference evidence="1 2" key="1">
    <citation type="submission" date="2020-01" db="EMBL/GenBank/DDBJ databases">
        <title>Novel species isolated from a subtropical stream in China.</title>
        <authorList>
            <person name="Lu H."/>
        </authorList>
    </citation>
    <scope>NUCLEOTIDE SEQUENCE [LARGE SCALE GENOMIC DNA]</scope>
    <source>
        <strain evidence="1 2">FT82W</strain>
    </source>
</reference>